<feature type="compositionally biased region" description="Basic and acidic residues" evidence="1">
    <location>
        <begin position="261"/>
        <end position="270"/>
    </location>
</feature>
<keyword evidence="2" id="KW-0472">Membrane</keyword>
<evidence type="ECO:0000313" key="3">
    <source>
        <dbReference type="EMBL" id="TDL26935.1"/>
    </source>
</evidence>
<dbReference type="VEuPathDB" id="FungiDB:BD410DRAFT_825386"/>
<reference evidence="3 4" key="1">
    <citation type="submission" date="2018-06" db="EMBL/GenBank/DDBJ databases">
        <title>A transcriptomic atlas of mushroom development highlights an independent origin of complex multicellularity.</title>
        <authorList>
            <consortium name="DOE Joint Genome Institute"/>
            <person name="Krizsan K."/>
            <person name="Almasi E."/>
            <person name="Merenyi Z."/>
            <person name="Sahu N."/>
            <person name="Viragh M."/>
            <person name="Koszo T."/>
            <person name="Mondo S."/>
            <person name="Kiss B."/>
            <person name="Balint B."/>
            <person name="Kues U."/>
            <person name="Barry K."/>
            <person name="Hegedus J.C."/>
            <person name="Henrissat B."/>
            <person name="Johnson J."/>
            <person name="Lipzen A."/>
            <person name="Ohm R."/>
            <person name="Nagy I."/>
            <person name="Pangilinan J."/>
            <person name="Yan J."/>
            <person name="Xiong Y."/>
            <person name="Grigoriev I.V."/>
            <person name="Hibbett D.S."/>
            <person name="Nagy L.G."/>
        </authorList>
    </citation>
    <scope>NUCLEOTIDE SEQUENCE [LARGE SCALE GENOMIC DNA]</scope>
    <source>
        <strain evidence="3 4">SZMC22713</strain>
    </source>
</reference>
<protein>
    <recommendedName>
        <fullName evidence="5">Transmembrane protein</fullName>
    </recommendedName>
</protein>
<evidence type="ECO:0008006" key="5">
    <source>
        <dbReference type="Google" id="ProtNLM"/>
    </source>
</evidence>
<feature type="compositionally biased region" description="Polar residues" evidence="1">
    <location>
        <begin position="113"/>
        <end position="127"/>
    </location>
</feature>
<evidence type="ECO:0000256" key="1">
    <source>
        <dbReference type="SAM" id="MobiDB-lite"/>
    </source>
</evidence>
<dbReference type="AlphaFoldDB" id="A0A4Y7QHM0"/>
<proteinExistence type="predicted"/>
<feature type="transmembrane region" description="Helical" evidence="2">
    <location>
        <begin position="66"/>
        <end position="85"/>
    </location>
</feature>
<accession>A0A4Y7QHM0</accession>
<feature type="region of interest" description="Disordered" evidence="1">
    <location>
        <begin position="225"/>
        <end position="270"/>
    </location>
</feature>
<organism evidence="3 4">
    <name type="scientific">Rickenella mellea</name>
    <dbReference type="NCBI Taxonomy" id="50990"/>
    <lineage>
        <taxon>Eukaryota</taxon>
        <taxon>Fungi</taxon>
        <taxon>Dikarya</taxon>
        <taxon>Basidiomycota</taxon>
        <taxon>Agaricomycotina</taxon>
        <taxon>Agaricomycetes</taxon>
        <taxon>Hymenochaetales</taxon>
        <taxon>Rickenellaceae</taxon>
        <taxon>Rickenella</taxon>
    </lineage>
</organism>
<keyword evidence="4" id="KW-1185">Reference proteome</keyword>
<evidence type="ECO:0000256" key="2">
    <source>
        <dbReference type="SAM" id="Phobius"/>
    </source>
</evidence>
<feature type="compositionally biased region" description="Basic and acidic residues" evidence="1">
    <location>
        <begin position="144"/>
        <end position="158"/>
    </location>
</feature>
<sequence>MTGRGFVLPANPPMVALHTLAARALGVGGETTSTSNVLPNPTDTSIPTPTSVFSTPSKSSDLTKTVLEWVFAIAALLVVASLTLWRYAKLRRSNQPLHQFIPRPHSHELRVTTRPSPAPQAQQTEGRSTSHRGRRAAQGADIDAEGRRGGVRDPDDHVSGAPAETEEDKDELPAYDKSSSPPKYLELGLTQVPGVLSPDTLHRVQSHATEDSIVVIEEVPLTIPEPAVLRNTTSPNALPPGYQPEHAEETPAAPPLSTTPETREVQNDQQ</sequence>
<evidence type="ECO:0000313" key="4">
    <source>
        <dbReference type="Proteomes" id="UP000294933"/>
    </source>
</evidence>
<dbReference type="EMBL" id="ML170160">
    <property type="protein sequence ID" value="TDL26935.1"/>
    <property type="molecule type" value="Genomic_DNA"/>
</dbReference>
<dbReference type="OrthoDB" id="2974599at2759"/>
<keyword evidence="2" id="KW-0812">Transmembrane</keyword>
<gene>
    <name evidence="3" type="ORF">BD410DRAFT_825386</name>
</gene>
<name>A0A4Y7QHM0_9AGAM</name>
<feature type="region of interest" description="Disordered" evidence="1">
    <location>
        <begin position="30"/>
        <end position="58"/>
    </location>
</feature>
<dbReference type="Proteomes" id="UP000294933">
    <property type="component" value="Unassembled WGS sequence"/>
</dbReference>
<feature type="region of interest" description="Disordered" evidence="1">
    <location>
        <begin position="99"/>
        <end position="185"/>
    </location>
</feature>
<keyword evidence="2" id="KW-1133">Transmembrane helix</keyword>